<keyword evidence="2" id="KW-0863">Zinc-finger</keyword>
<proteinExistence type="predicted"/>
<reference evidence="6" key="2">
    <citation type="submission" date="2019-06" db="EMBL/GenBank/DDBJ databases">
        <title>Genomics analysis of Aphanomyces spp. identifies a new class of oomycete effector associated with host adaptation.</title>
        <authorList>
            <person name="Gaulin E."/>
        </authorList>
    </citation>
    <scope>NUCLEOTIDE SEQUENCE</scope>
    <source>
        <strain evidence="6">CBS 578.67</strain>
    </source>
</reference>
<dbReference type="Proteomes" id="UP000332933">
    <property type="component" value="Unassembled WGS sequence"/>
</dbReference>
<dbReference type="EMBL" id="VJMH01005093">
    <property type="protein sequence ID" value="KAF0701333.1"/>
    <property type="molecule type" value="Genomic_DNA"/>
</dbReference>
<dbReference type="OrthoDB" id="10038672at2759"/>
<evidence type="ECO:0000256" key="2">
    <source>
        <dbReference type="ARBA" id="ARBA00022771"/>
    </source>
</evidence>
<protein>
    <submittedName>
        <fullName evidence="7">Aste57867_8184 protein</fullName>
    </submittedName>
</protein>
<evidence type="ECO:0000256" key="1">
    <source>
        <dbReference type="ARBA" id="ARBA00022723"/>
    </source>
</evidence>
<keyword evidence="1" id="KW-0479">Metal-binding</keyword>
<evidence type="ECO:0000256" key="3">
    <source>
        <dbReference type="ARBA" id="ARBA00022833"/>
    </source>
</evidence>
<evidence type="ECO:0000313" key="6">
    <source>
        <dbReference type="EMBL" id="KAF0701333.1"/>
    </source>
</evidence>
<keyword evidence="8" id="KW-1185">Reference proteome</keyword>
<reference evidence="7 8" key="1">
    <citation type="submission" date="2019-03" db="EMBL/GenBank/DDBJ databases">
        <authorList>
            <person name="Gaulin E."/>
            <person name="Dumas B."/>
        </authorList>
    </citation>
    <scope>NUCLEOTIDE SEQUENCE [LARGE SCALE GENOMIC DNA]</scope>
    <source>
        <strain evidence="7">CBS 568.67</strain>
    </source>
</reference>
<accession>A0A485KJN8</accession>
<sequence length="169" mass="18674">MAHRRPSDSRAPTWTQMAFFGCLDCAHRWRSARGEAGTYQKCKYCLEPCYPTGFAMVPPNGRGNMNSETFVGHNQELCGKCTELGYSCQRDREMASSDVDEVAPTIIDFIHGAFAFPLTATPAASTPKRAAKAAPRLSQKERRKRAKEQAVVMPVEMEEVQGNDITPAA</sequence>
<organism evidence="7 8">
    <name type="scientific">Aphanomyces stellatus</name>
    <dbReference type="NCBI Taxonomy" id="120398"/>
    <lineage>
        <taxon>Eukaryota</taxon>
        <taxon>Sar</taxon>
        <taxon>Stramenopiles</taxon>
        <taxon>Oomycota</taxon>
        <taxon>Saprolegniomycetes</taxon>
        <taxon>Saprolegniales</taxon>
        <taxon>Verrucalvaceae</taxon>
        <taxon>Aphanomyces</taxon>
    </lineage>
</organism>
<dbReference type="EMBL" id="CAADRA010005114">
    <property type="protein sequence ID" value="VFT85072.1"/>
    <property type="molecule type" value="Genomic_DNA"/>
</dbReference>
<gene>
    <name evidence="7" type="primary">Aste57867_8184</name>
    <name evidence="6" type="ORF">As57867_008153</name>
    <name evidence="7" type="ORF">ASTE57867_8184</name>
</gene>
<name>A0A485KJN8_9STRA</name>
<evidence type="ECO:0000256" key="4">
    <source>
        <dbReference type="SAM" id="MobiDB-lite"/>
    </source>
</evidence>
<dbReference type="SMART" id="SM01328">
    <property type="entry name" value="zf-3CxxC"/>
    <property type="match status" value="1"/>
</dbReference>
<dbReference type="AlphaFoldDB" id="A0A485KJN8"/>
<feature type="domain" description="3CxxC-type" evidence="5">
    <location>
        <begin position="15"/>
        <end position="84"/>
    </location>
</feature>
<evidence type="ECO:0000313" key="7">
    <source>
        <dbReference type="EMBL" id="VFT85072.1"/>
    </source>
</evidence>
<evidence type="ECO:0000313" key="8">
    <source>
        <dbReference type="Proteomes" id="UP000332933"/>
    </source>
</evidence>
<dbReference type="GO" id="GO:0008270">
    <property type="term" value="F:zinc ion binding"/>
    <property type="evidence" value="ECO:0007669"/>
    <property type="project" value="UniProtKB-KW"/>
</dbReference>
<feature type="region of interest" description="Disordered" evidence="4">
    <location>
        <begin position="125"/>
        <end position="169"/>
    </location>
</feature>
<feature type="compositionally biased region" description="Low complexity" evidence="4">
    <location>
        <begin position="125"/>
        <end position="136"/>
    </location>
</feature>
<keyword evidence="3" id="KW-0862">Zinc</keyword>
<dbReference type="PROSITE" id="PS51257">
    <property type="entry name" value="PROKAR_LIPOPROTEIN"/>
    <property type="match status" value="1"/>
</dbReference>
<evidence type="ECO:0000259" key="5">
    <source>
        <dbReference type="SMART" id="SM01328"/>
    </source>
</evidence>
<dbReference type="InterPro" id="IPR027377">
    <property type="entry name" value="ZAR1/RTP1-5-like_Znf-3CxxC"/>
</dbReference>